<gene>
    <name evidence="1" type="ORF">UU82_C0038G0001</name>
</gene>
<accession>A0A0G0XFH7</accession>
<evidence type="ECO:0000313" key="1">
    <source>
        <dbReference type="EMBL" id="KKS23187.1"/>
    </source>
</evidence>
<name>A0A0G0XFH7_9BACT</name>
<dbReference type="AlphaFoldDB" id="A0A0G0XFH7"/>
<organism evidence="1 2">
    <name type="scientific">Candidatus Nomurabacteria bacterium GW2011_GWC2_41_8</name>
    <dbReference type="NCBI Taxonomy" id="1618755"/>
    <lineage>
        <taxon>Bacteria</taxon>
        <taxon>Candidatus Nomuraibacteriota</taxon>
    </lineage>
</organism>
<reference evidence="1 2" key="1">
    <citation type="journal article" date="2015" name="Nature">
        <title>rRNA introns, odd ribosomes, and small enigmatic genomes across a large radiation of phyla.</title>
        <authorList>
            <person name="Brown C.T."/>
            <person name="Hug L.A."/>
            <person name="Thomas B.C."/>
            <person name="Sharon I."/>
            <person name="Castelle C.J."/>
            <person name="Singh A."/>
            <person name="Wilkins M.J."/>
            <person name="Williams K.H."/>
            <person name="Banfield J.F."/>
        </authorList>
    </citation>
    <scope>NUCLEOTIDE SEQUENCE [LARGE SCALE GENOMIC DNA]</scope>
</reference>
<dbReference type="Proteomes" id="UP000033949">
    <property type="component" value="Unassembled WGS sequence"/>
</dbReference>
<comment type="caution">
    <text evidence="1">The sequence shown here is derived from an EMBL/GenBank/DDBJ whole genome shotgun (WGS) entry which is preliminary data.</text>
</comment>
<proteinExistence type="predicted"/>
<dbReference type="EMBL" id="LCCC01000038">
    <property type="protein sequence ID" value="KKS23187.1"/>
    <property type="molecule type" value="Genomic_DNA"/>
</dbReference>
<protein>
    <submittedName>
        <fullName evidence="1">Uncharacterized protein</fullName>
    </submittedName>
</protein>
<evidence type="ECO:0000313" key="2">
    <source>
        <dbReference type="Proteomes" id="UP000033949"/>
    </source>
</evidence>
<sequence length="40" mass="4859">MHLSLLKWMFFQVVIYHKLMRVLLIEDEEKLAQSLKKGLE</sequence>